<dbReference type="AlphaFoldDB" id="A0A0R1XA10"/>
<proteinExistence type="predicted"/>
<dbReference type="Proteomes" id="UP000051412">
    <property type="component" value="Unassembled WGS sequence"/>
</dbReference>
<protein>
    <submittedName>
        <fullName evidence="1">Uncharacterized protein</fullName>
    </submittedName>
</protein>
<dbReference type="RefSeq" id="WP_047769724.1">
    <property type="nucleotide sequence ID" value="NZ_AZGM01000077.1"/>
</dbReference>
<dbReference type="STRING" id="1423782.FD32_GL000322"/>
<dbReference type="EMBL" id="AZGM01000077">
    <property type="protein sequence ID" value="KRM26673.1"/>
    <property type="molecule type" value="Genomic_DNA"/>
</dbReference>
<sequence length="328" mass="38282">MNAEEKLNREYDNRAIYTSGFYASPESDLTNRQRLFDALKALKTNQEATTPFSLQIMATNSEINVMPLGLLNLDDLRDYENKQRREYGLNYQDKGTPLIVQYAPHVEGQPVQKKMVGTVEELFKHFNDQIEKVWQVVHDFLQKNFAVLTAVEQDLIQDHKDVEKEYSATFSKMTADQREKKLGFSLADNEVAQFSNYMADMHEVQAIVLSAAAFSNHELLGDNSFNEMMADNVRRSTIFWVLDNTFYEIFYYFLFSYQGQHPKLAKYLNHQRKTLIVNMRNDAFDRAQKLTEQPQLKVDFNKYFTDTFIPVAEQLTAEIHKFRGQPDD</sequence>
<evidence type="ECO:0000313" key="1">
    <source>
        <dbReference type="EMBL" id="KRM26673.1"/>
    </source>
</evidence>
<dbReference type="OrthoDB" id="2311211at2"/>
<reference evidence="1 2" key="1">
    <citation type="journal article" date="2015" name="Genome Announc.">
        <title>Expanding the biotechnology potential of lactobacilli through comparative genomics of 213 strains and associated genera.</title>
        <authorList>
            <person name="Sun Z."/>
            <person name="Harris H.M."/>
            <person name="McCann A."/>
            <person name="Guo C."/>
            <person name="Argimon S."/>
            <person name="Zhang W."/>
            <person name="Yang X."/>
            <person name="Jeffery I.B."/>
            <person name="Cooney J.C."/>
            <person name="Kagawa T.F."/>
            <person name="Liu W."/>
            <person name="Song Y."/>
            <person name="Salvetti E."/>
            <person name="Wrobel A."/>
            <person name="Rasinkangas P."/>
            <person name="Parkhill J."/>
            <person name="Rea M.C."/>
            <person name="O'Sullivan O."/>
            <person name="Ritari J."/>
            <person name="Douillard F.P."/>
            <person name="Paul Ross R."/>
            <person name="Yang R."/>
            <person name="Briner A.E."/>
            <person name="Felis G.E."/>
            <person name="de Vos W.M."/>
            <person name="Barrangou R."/>
            <person name="Klaenhammer T.R."/>
            <person name="Caufield P.W."/>
            <person name="Cui Y."/>
            <person name="Zhang H."/>
            <person name="O'Toole P.W."/>
        </authorList>
    </citation>
    <scope>NUCLEOTIDE SEQUENCE [LARGE SCALE GENOMIC DNA]</scope>
    <source>
        <strain evidence="1 2">DSM 6035</strain>
    </source>
</reference>
<gene>
    <name evidence="1" type="ORF">FD32_GL000322</name>
</gene>
<name>A0A0R1XA10_9LACO</name>
<evidence type="ECO:0000313" key="2">
    <source>
        <dbReference type="Proteomes" id="UP000051412"/>
    </source>
</evidence>
<keyword evidence="2" id="KW-1185">Reference proteome</keyword>
<comment type="caution">
    <text evidence="1">The sequence shown here is derived from an EMBL/GenBank/DDBJ whole genome shotgun (WGS) entry which is preliminary data.</text>
</comment>
<organism evidence="1 2">
    <name type="scientific">Limosilactobacillus panis DSM 6035</name>
    <dbReference type="NCBI Taxonomy" id="1423782"/>
    <lineage>
        <taxon>Bacteria</taxon>
        <taxon>Bacillati</taxon>
        <taxon>Bacillota</taxon>
        <taxon>Bacilli</taxon>
        <taxon>Lactobacillales</taxon>
        <taxon>Lactobacillaceae</taxon>
        <taxon>Limosilactobacillus</taxon>
    </lineage>
</organism>
<dbReference type="PATRIC" id="fig|1423782.4.peg.329"/>
<accession>A0A0R1XA10</accession>